<sequence>MNLRSALPLFPCMVFLNAISFDPSTAQEVTSSSNPSEKAIATFAGGCFWCVESDFDRVPGVYRTISGYTGGTLANPSYKQVSSGGTGHLEAVQIFYDPNVINFEKLLDVFWHSVDPTDEHGQFCDRGESYITGIFANSSEQKRLAELSKLELAETGNLGEPIATLIKMAGPFYPAENYHQDYYQKSPIRYELYRFRCGRDRRLRELWGKEAHQGITKE</sequence>
<keyword evidence="2" id="KW-0560">Oxidoreductase</keyword>
<dbReference type="NCBIfam" id="TIGR00401">
    <property type="entry name" value="msrA"/>
    <property type="match status" value="1"/>
</dbReference>
<proteinExistence type="inferred from homology"/>
<dbReference type="Pfam" id="PF01625">
    <property type="entry name" value="PMSR"/>
    <property type="match status" value="1"/>
</dbReference>
<dbReference type="EMBL" id="UINC01024069">
    <property type="protein sequence ID" value="SVA97006.1"/>
    <property type="molecule type" value="Genomic_DNA"/>
</dbReference>
<evidence type="ECO:0000313" key="4">
    <source>
        <dbReference type="EMBL" id="SVA97006.1"/>
    </source>
</evidence>
<organism evidence="4">
    <name type="scientific">marine metagenome</name>
    <dbReference type="NCBI Taxonomy" id="408172"/>
    <lineage>
        <taxon>unclassified sequences</taxon>
        <taxon>metagenomes</taxon>
        <taxon>ecological metagenomes</taxon>
    </lineage>
</organism>
<dbReference type="AlphaFoldDB" id="A0A382A651"/>
<reference evidence="4" key="1">
    <citation type="submission" date="2018-05" db="EMBL/GenBank/DDBJ databases">
        <authorList>
            <person name="Lanie J.A."/>
            <person name="Ng W.-L."/>
            <person name="Kazmierczak K.M."/>
            <person name="Andrzejewski T.M."/>
            <person name="Davidsen T.M."/>
            <person name="Wayne K.J."/>
            <person name="Tettelin H."/>
            <person name="Glass J.I."/>
            <person name="Rusch D."/>
            <person name="Podicherti R."/>
            <person name="Tsui H.-C.T."/>
            <person name="Winkler M.E."/>
        </authorList>
    </citation>
    <scope>NUCLEOTIDE SEQUENCE</scope>
</reference>
<accession>A0A382A651</accession>
<name>A0A382A651_9ZZZZ</name>
<gene>
    <name evidence="4" type="ORF">METZ01_LOCUS149860</name>
</gene>
<dbReference type="HAMAP" id="MF_01401">
    <property type="entry name" value="MsrA"/>
    <property type="match status" value="1"/>
</dbReference>
<dbReference type="SUPFAM" id="SSF55068">
    <property type="entry name" value="Peptide methionine sulfoxide reductase"/>
    <property type="match status" value="1"/>
</dbReference>
<dbReference type="GO" id="GO:0008113">
    <property type="term" value="F:peptide-methionine (S)-S-oxide reductase activity"/>
    <property type="evidence" value="ECO:0007669"/>
    <property type="project" value="UniProtKB-EC"/>
</dbReference>
<dbReference type="InterPro" id="IPR002569">
    <property type="entry name" value="Met_Sox_Rdtase_MsrA_dom"/>
</dbReference>
<evidence type="ECO:0000256" key="2">
    <source>
        <dbReference type="ARBA" id="ARBA00023002"/>
    </source>
</evidence>
<dbReference type="PANTHER" id="PTHR43774:SF1">
    <property type="entry name" value="PEPTIDE METHIONINE SULFOXIDE REDUCTASE MSRA 2"/>
    <property type="match status" value="1"/>
</dbReference>
<dbReference type="PANTHER" id="PTHR43774">
    <property type="entry name" value="PEPTIDE METHIONINE SULFOXIDE REDUCTASE"/>
    <property type="match status" value="1"/>
</dbReference>
<dbReference type="Gene3D" id="3.30.1060.10">
    <property type="entry name" value="Peptide methionine sulphoxide reductase MsrA"/>
    <property type="match status" value="1"/>
</dbReference>
<protein>
    <recommendedName>
        <fullName evidence="1">peptide-methionine (S)-S-oxide reductase</fullName>
        <ecNumber evidence="1">1.8.4.11</ecNumber>
    </recommendedName>
</protein>
<feature type="domain" description="Peptide methionine sulphoxide reductase MsrA" evidence="3">
    <location>
        <begin position="41"/>
        <end position="191"/>
    </location>
</feature>
<evidence type="ECO:0000256" key="1">
    <source>
        <dbReference type="ARBA" id="ARBA00012502"/>
    </source>
</evidence>
<dbReference type="EC" id="1.8.4.11" evidence="1"/>
<dbReference type="InterPro" id="IPR036509">
    <property type="entry name" value="Met_Sox_Rdtase_MsrA_sf"/>
</dbReference>
<evidence type="ECO:0000259" key="3">
    <source>
        <dbReference type="Pfam" id="PF01625"/>
    </source>
</evidence>